<keyword evidence="2" id="KW-1185">Reference proteome</keyword>
<evidence type="ECO:0000313" key="2">
    <source>
        <dbReference type="Proteomes" id="UP000237271"/>
    </source>
</evidence>
<accession>A0A2P4YE93</accession>
<comment type="caution">
    <text evidence="1">The sequence shown here is derived from an EMBL/GenBank/DDBJ whole genome shotgun (WGS) entry which is preliminary data.</text>
</comment>
<sequence length="111" mass="12617">MATPSDSKLDGTTPSNLQVAFAMLLNFKTERSLSKTDFVTSSNVSLDAKLEDYISYVKQVLDSRQRETKDSQRALILTVNARKFESVRQATYEFELFPVSVDRIDIMESKL</sequence>
<dbReference type="Proteomes" id="UP000237271">
    <property type="component" value="Unassembled WGS sequence"/>
</dbReference>
<proteinExistence type="predicted"/>
<dbReference type="AlphaFoldDB" id="A0A2P4YE93"/>
<organism evidence="1 2">
    <name type="scientific">Phytophthora palmivora</name>
    <dbReference type="NCBI Taxonomy" id="4796"/>
    <lineage>
        <taxon>Eukaryota</taxon>
        <taxon>Sar</taxon>
        <taxon>Stramenopiles</taxon>
        <taxon>Oomycota</taxon>
        <taxon>Peronosporomycetes</taxon>
        <taxon>Peronosporales</taxon>
        <taxon>Peronosporaceae</taxon>
        <taxon>Phytophthora</taxon>
    </lineage>
</organism>
<protein>
    <submittedName>
        <fullName evidence="1">Uncharacterized protein</fullName>
    </submittedName>
</protein>
<evidence type="ECO:0000313" key="1">
    <source>
        <dbReference type="EMBL" id="POM76135.1"/>
    </source>
</evidence>
<reference evidence="1 2" key="1">
    <citation type="journal article" date="2017" name="Genome Biol. Evol.">
        <title>Phytophthora megakarya and P. palmivora, closely related causal agents of cacao black pod rot, underwent increases in genome sizes and gene numbers by different mechanisms.</title>
        <authorList>
            <person name="Ali S.S."/>
            <person name="Shao J."/>
            <person name="Lary D.J."/>
            <person name="Kronmiller B."/>
            <person name="Shen D."/>
            <person name="Strem M.D."/>
            <person name="Amoako-Attah I."/>
            <person name="Akrofi A.Y."/>
            <person name="Begoude B.A."/>
            <person name="Ten Hoopen G.M."/>
            <person name="Coulibaly K."/>
            <person name="Kebe B.I."/>
            <person name="Melnick R.L."/>
            <person name="Guiltinan M.J."/>
            <person name="Tyler B.M."/>
            <person name="Meinhardt L.W."/>
            <person name="Bailey B.A."/>
        </authorList>
    </citation>
    <scope>NUCLEOTIDE SEQUENCE [LARGE SCALE GENOMIC DNA]</scope>
    <source>
        <strain evidence="2">sbr112.9</strain>
    </source>
</reference>
<dbReference type="EMBL" id="NCKW01003529">
    <property type="protein sequence ID" value="POM76135.1"/>
    <property type="molecule type" value="Genomic_DNA"/>
</dbReference>
<name>A0A2P4YE93_9STRA</name>
<gene>
    <name evidence="1" type="ORF">PHPALM_6663</name>
</gene>